<dbReference type="InterPro" id="IPR036271">
    <property type="entry name" value="Tet_transcr_reg_TetR-rel_C_sf"/>
</dbReference>
<sequence length="200" mass="21529">MARGSFREQVLKVREDAIVSAVNRLLAEKGFDLMTVDEVAADVGIAKASLYKHFPSKEALAAAAMVRVLQHTAAVIDQQPASLAAIDKLEAVTRWALEVQLAGEMPTLPSQNSTLRAELLGSKAYIDLLMQVSDQLGAWIQQAQADGAIDPGLPPEVVLYTIFARACDPVPGFLKAAGQMEDAQIVDLVLRTCFGGLRTR</sequence>
<proteinExistence type="predicted"/>
<dbReference type="InterPro" id="IPR001647">
    <property type="entry name" value="HTH_TetR"/>
</dbReference>
<dbReference type="Gene3D" id="1.10.357.10">
    <property type="entry name" value="Tetracycline Repressor, domain 2"/>
    <property type="match status" value="1"/>
</dbReference>
<dbReference type="PROSITE" id="PS01081">
    <property type="entry name" value="HTH_TETR_1"/>
    <property type="match status" value="1"/>
</dbReference>
<keyword evidence="4" id="KW-0804">Transcription</keyword>
<keyword evidence="8" id="KW-1185">Reference proteome</keyword>
<dbReference type="PANTHER" id="PTHR30055:SF234">
    <property type="entry name" value="HTH-TYPE TRANSCRIPTIONAL REGULATOR BETI"/>
    <property type="match status" value="1"/>
</dbReference>
<evidence type="ECO:0000256" key="1">
    <source>
        <dbReference type="ARBA" id="ARBA00022491"/>
    </source>
</evidence>
<feature type="domain" description="HTH tetR-type" evidence="6">
    <location>
        <begin position="12"/>
        <end position="72"/>
    </location>
</feature>
<dbReference type="EMBL" id="SACT01000003">
    <property type="protein sequence ID" value="RVT51705.1"/>
    <property type="molecule type" value="Genomic_DNA"/>
</dbReference>
<keyword evidence="2" id="KW-0805">Transcription regulation</keyword>
<dbReference type="OrthoDB" id="5293507at2"/>
<dbReference type="PROSITE" id="PS50977">
    <property type="entry name" value="HTH_TETR_2"/>
    <property type="match status" value="1"/>
</dbReference>
<name>A0A437JWC4_9BURK</name>
<evidence type="ECO:0000256" key="2">
    <source>
        <dbReference type="ARBA" id="ARBA00023015"/>
    </source>
</evidence>
<dbReference type="RefSeq" id="WP_128198706.1">
    <property type="nucleotide sequence ID" value="NZ_SACT01000003.1"/>
</dbReference>
<feature type="DNA-binding region" description="H-T-H motif" evidence="5">
    <location>
        <begin position="35"/>
        <end position="54"/>
    </location>
</feature>
<keyword evidence="3 5" id="KW-0238">DNA-binding</keyword>
<dbReference type="InterPro" id="IPR023772">
    <property type="entry name" value="DNA-bd_HTH_TetR-type_CS"/>
</dbReference>
<evidence type="ECO:0000313" key="8">
    <source>
        <dbReference type="Proteomes" id="UP000288178"/>
    </source>
</evidence>
<keyword evidence="1" id="KW-0678">Repressor</keyword>
<dbReference type="Proteomes" id="UP000288178">
    <property type="component" value="Unassembled WGS sequence"/>
</dbReference>
<dbReference type="InterPro" id="IPR050109">
    <property type="entry name" value="HTH-type_TetR-like_transc_reg"/>
</dbReference>
<evidence type="ECO:0000313" key="7">
    <source>
        <dbReference type="EMBL" id="RVT51705.1"/>
    </source>
</evidence>
<protein>
    <submittedName>
        <fullName evidence="7">TetR/AcrR family transcriptional regulator</fullName>
    </submittedName>
</protein>
<dbReference type="GO" id="GO:0000976">
    <property type="term" value="F:transcription cis-regulatory region binding"/>
    <property type="evidence" value="ECO:0007669"/>
    <property type="project" value="TreeGrafter"/>
</dbReference>
<dbReference type="PANTHER" id="PTHR30055">
    <property type="entry name" value="HTH-TYPE TRANSCRIPTIONAL REGULATOR RUTR"/>
    <property type="match status" value="1"/>
</dbReference>
<dbReference type="SUPFAM" id="SSF48498">
    <property type="entry name" value="Tetracyclin repressor-like, C-terminal domain"/>
    <property type="match status" value="1"/>
</dbReference>
<comment type="caution">
    <text evidence="7">The sequence shown here is derived from an EMBL/GenBank/DDBJ whole genome shotgun (WGS) entry which is preliminary data.</text>
</comment>
<accession>A0A437JWC4</accession>
<organism evidence="7 8">
    <name type="scientific">Rubrivivax albus</name>
    <dbReference type="NCBI Taxonomy" id="2499835"/>
    <lineage>
        <taxon>Bacteria</taxon>
        <taxon>Pseudomonadati</taxon>
        <taxon>Pseudomonadota</taxon>
        <taxon>Betaproteobacteria</taxon>
        <taxon>Burkholderiales</taxon>
        <taxon>Sphaerotilaceae</taxon>
        <taxon>Rubrivivax</taxon>
    </lineage>
</organism>
<dbReference type="GO" id="GO:0003700">
    <property type="term" value="F:DNA-binding transcription factor activity"/>
    <property type="evidence" value="ECO:0007669"/>
    <property type="project" value="TreeGrafter"/>
</dbReference>
<reference evidence="7 8" key="1">
    <citation type="submission" date="2019-01" db="EMBL/GenBank/DDBJ databases">
        <authorList>
            <person name="Chen W.-M."/>
        </authorList>
    </citation>
    <scope>NUCLEOTIDE SEQUENCE [LARGE SCALE GENOMIC DNA]</scope>
    <source>
        <strain evidence="7 8">ICH-3</strain>
    </source>
</reference>
<dbReference type="Pfam" id="PF00440">
    <property type="entry name" value="TetR_N"/>
    <property type="match status" value="1"/>
</dbReference>
<dbReference type="AlphaFoldDB" id="A0A437JWC4"/>
<evidence type="ECO:0000256" key="5">
    <source>
        <dbReference type="PROSITE-ProRule" id="PRU00335"/>
    </source>
</evidence>
<evidence type="ECO:0000256" key="3">
    <source>
        <dbReference type="ARBA" id="ARBA00023125"/>
    </source>
</evidence>
<dbReference type="InterPro" id="IPR009057">
    <property type="entry name" value="Homeodomain-like_sf"/>
</dbReference>
<evidence type="ECO:0000259" key="6">
    <source>
        <dbReference type="PROSITE" id="PS50977"/>
    </source>
</evidence>
<evidence type="ECO:0000256" key="4">
    <source>
        <dbReference type="ARBA" id="ARBA00023163"/>
    </source>
</evidence>
<dbReference type="PRINTS" id="PR00455">
    <property type="entry name" value="HTHTETR"/>
</dbReference>
<dbReference type="Gene3D" id="1.10.10.60">
    <property type="entry name" value="Homeodomain-like"/>
    <property type="match status" value="1"/>
</dbReference>
<dbReference type="SUPFAM" id="SSF46689">
    <property type="entry name" value="Homeodomain-like"/>
    <property type="match status" value="1"/>
</dbReference>
<gene>
    <name evidence="7" type="ORF">ENE75_12910</name>
</gene>